<organism evidence="1 2">
    <name type="scientific">Patella caerulea</name>
    <name type="common">Rayed Mediterranean limpet</name>
    <dbReference type="NCBI Taxonomy" id="87958"/>
    <lineage>
        <taxon>Eukaryota</taxon>
        <taxon>Metazoa</taxon>
        <taxon>Spiralia</taxon>
        <taxon>Lophotrochozoa</taxon>
        <taxon>Mollusca</taxon>
        <taxon>Gastropoda</taxon>
        <taxon>Patellogastropoda</taxon>
        <taxon>Patelloidea</taxon>
        <taxon>Patellidae</taxon>
        <taxon>Patella</taxon>
    </lineage>
</organism>
<protein>
    <submittedName>
        <fullName evidence="1">Uncharacterized protein</fullName>
    </submittedName>
</protein>
<evidence type="ECO:0000313" key="2">
    <source>
        <dbReference type="Proteomes" id="UP001347796"/>
    </source>
</evidence>
<dbReference type="Proteomes" id="UP001347796">
    <property type="component" value="Unassembled WGS sequence"/>
</dbReference>
<reference evidence="1 2" key="1">
    <citation type="submission" date="2024-01" db="EMBL/GenBank/DDBJ databases">
        <title>The genome of the rayed Mediterranean limpet Patella caerulea (Linnaeus, 1758).</title>
        <authorList>
            <person name="Anh-Thu Weber A."/>
            <person name="Halstead-Nussloch G."/>
        </authorList>
    </citation>
    <scope>NUCLEOTIDE SEQUENCE [LARGE SCALE GENOMIC DNA]</scope>
    <source>
        <strain evidence="1">AATW-2023a</strain>
        <tissue evidence="1">Whole specimen</tissue>
    </source>
</reference>
<sequence>MEETRSKPEKATGTRWLQHKRAACNSLIKSFPVIVCHLESLASDCSVKKDDQAKMQGYLKKLKSFKFVVNLLFFSQLLEPLSKLSLSLQSSGIDLLYAMYAMSCLEHLYTPLTNFEVTSDIKSLFDMAVSDSAIEYKGCKGSADIEKFEEDRKIICESVEKFVRTRFRDLNDKQEFQILKLIDLSIWPRS</sequence>
<proteinExistence type="predicted"/>
<accession>A0AAN8J4I4</accession>
<dbReference type="PANTHER" id="PTHR46880:SF9">
    <property type="entry name" value="ZINC FINGER PROTEIN 862"/>
    <property type="match status" value="1"/>
</dbReference>
<evidence type="ECO:0000313" key="1">
    <source>
        <dbReference type="EMBL" id="KAK6168665.1"/>
    </source>
</evidence>
<dbReference type="AlphaFoldDB" id="A0AAN8J4I4"/>
<dbReference type="PANTHER" id="PTHR46880">
    <property type="entry name" value="RAS-ASSOCIATING DOMAIN-CONTAINING PROTEIN"/>
    <property type="match status" value="1"/>
</dbReference>
<gene>
    <name evidence="1" type="ORF">SNE40_019856</name>
</gene>
<dbReference type="EMBL" id="JAZGQO010000015">
    <property type="protein sequence ID" value="KAK6168665.1"/>
    <property type="molecule type" value="Genomic_DNA"/>
</dbReference>
<keyword evidence="2" id="KW-1185">Reference proteome</keyword>
<comment type="caution">
    <text evidence="1">The sequence shown here is derived from an EMBL/GenBank/DDBJ whole genome shotgun (WGS) entry which is preliminary data.</text>
</comment>
<name>A0AAN8J4I4_PATCE</name>